<comment type="caution">
    <text evidence="1">The sequence shown here is derived from an EMBL/GenBank/DDBJ whole genome shotgun (WGS) entry which is preliminary data.</text>
</comment>
<sequence>MKKIPIISREYKVMLEPQKFADVADVADAVTEFWVDLCFFVHGNSREAVAAAPLRLTDEREIVFLDSPDHELRLAHGYVLRRRQTCGSKTAEYTLKLRDLDRYVAAGADINAAKKIEYVPKFEEDLILLPVGAGPSLMQHSRFSHSGTACVRSSRKIPADVAAAAQIFPGLKNLDWSEKKRKKIPLCAVNDFRPFERVYRGAEFVFGDKKGERVKAEVAVIVWTDGKTGPPLAAEFSFRYGDKRERYPAAAAQMAKDFFAAIGQLSAWVRPSAPTKTAIAYGARNN</sequence>
<evidence type="ECO:0000313" key="1">
    <source>
        <dbReference type="EMBL" id="PQO35568.1"/>
    </source>
</evidence>
<dbReference type="EMBL" id="PUIB01000014">
    <property type="protein sequence ID" value="PQO35568.1"/>
    <property type="molecule type" value="Genomic_DNA"/>
</dbReference>
<name>A0A2S8FTQ3_9BACT</name>
<evidence type="ECO:0008006" key="3">
    <source>
        <dbReference type="Google" id="ProtNLM"/>
    </source>
</evidence>
<evidence type="ECO:0000313" key="2">
    <source>
        <dbReference type="Proteomes" id="UP000239388"/>
    </source>
</evidence>
<dbReference type="Proteomes" id="UP000239388">
    <property type="component" value="Unassembled WGS sequence"/>
</dbReference>
<accession>A0A2S8FTQ3</accession>
<reference evidence="1 2" key="1">
    <citation type="submission" date="2018-02" db="EMBL/GenBank/DDBJ databases">
        <title>Comparative genomes isolates from brazilian mangrove.</title>
        <authorList>
            <person name="Araujo J.E."/>
            <person name="Taketani R.G."/>
            <person name="Silva M.C.P."/>
            <person name="Loureco M.V."/>
            <person name="Andreote F.D."/>
        </authorList>
    </citation>
    <scope>NUCLEOTIDE SEQUENCE [LARGE SCALE GENOMIC DNA]</scope>
    <source>
        <strain evidence="1 2">NAP PRIS-MGV</strain>
    </source>
</reference>
<gene>
    <name evidence="1" type="ORF">C5Y98_13050</name>
</gene>
<organism evidence="1 2">
    <name type="scientific">Blastopirellula marina</name>
    <dbReference type="NCBI Taxonomy" id="124"/>
    <lineage>
        <taxon>Bacteria</taxon>
        <taxon>Pseudomonadati</taxon>
        <taxon>Planctomycetota</taxon>
        <taxon>Planctomycetia</taxon>
        <taxon>Pirellulales</taxon>
        <taxon>Pirellulaceae</taxon>
        <taxon>Blastopirellula</taxon>
    </lineage>
</organism>
<dbReference type="AlphaFoldDB" id="A0A2S8FTQ3"/>
<dbReference type="RefSeq" id="WP_105354680.1">
    <property type="nucleotide sequence ID" value="NZ_PUIB01000014.1"/>
</dbReference>
<dbReference type="OrthoDB" id="274958at2"/>
<proteinExistence type="predicted"/>
<protein>
    <recommendedName>
        <fullName evidence="3">CYTH domain-containing protein</fullName>
    </recommendedName>
</protein>